<dbReference type="AlphaFoldDB" id="A0A918E9G4"/>
<feature type="compositionally biased region" description="Polar residues" evidence="1">
    <location>
        <begin position="1"/>
        <end position="22"/>
    </location>
</feature>
<protein>
    <submittedName>
        <fullName evidence="2">Uncharacterized protein</fullName>
    </submittedName>
</protein>
<keyword evidence="3" id="KW-1185">Reference proteome</keyword>
<sequence>MSNWVPSTASTRRSPSGANLSASRPVVAATLTSGTRAMIPAKPSAPSPATSHIVARQPDTPPSQVPSGTPRADDTLIPPRTSASARPRRSGPTRAVATPEAVGVNMAAPAAEITRAARTSG</sequence>
<accession>A0A918E9G4</accession>
<evidence type="ECO:0000313" key="3">
    <source>
        <dbReference type="Proteomes" id="UP000660745"/>
    </source>
</evidence>
<dbReference type="Proteomes" id="UP000660745">
    <property type="component" value="Unassembled WGS sequence"/>
</dbReference>
<reference evidence="2" key="1">
    <citation type="journal article" date="2014" name="Int. J. Syst. Evol. Microbiol.">
        <title>Complete genome sequence of Corynebacterium casei LMG S-19264T (=DSM 44701T), isolated from a smear-ripened cheese.</title>
        <authorList>
            <consortium name="US DOE Joint Genome Institute (JGI-PGF)"/>
            <person name="Walter F."/>
            <person name="Albersmeier A."/>
            <person name="Kalinowski J."/>
            <person name="Ruckert C."/>
        </authorList>
    </citation>
    <scope>NUCLEOTIDE SEQUENCE</scope>
    <source>
        <strain evidence="2">CGMCC 4.7430</strain>
    </source>
</reference>
<evidence type="ECO:0000313" key="2">
    <source>
        <dbReference type="EMBL" id="GGP17128.1"/>
    </source>
</evidence>
<gene>
    <name evidence="2" type="ORF">GCM10012278_83690</name>
</gene>
<comment type="caution">
    <text evidence="2">The sequence shown here is derived from an EMBL/GenBank/DDBJ whole genome shotgun (WGS) entry which is preliminary data.</text>
</comment>
<proteinExistence type="predicted"/>
<name>A0A918E9G4_9ACTN</name>
<dbReference type="EMBL" id="BMNK01000023">
    <property type="protein sequence ID" value="GGP17128.1"/>
    <property type="molecule type" value="Genomic_DNA"/>
</dbReference>
<feature type="region of interest" description="Disordered" evidence="1">
    <location>
        <begin position="1"/>
        <end position="102"/>
    </location>
</feature>
<evidence type="ECO:0000256" key="1">
    <source>
        <dbReference type="SAM" id="MobiDB-lite"/>
    </source>
</evidence>
<feature type="compositionally biased region" description="Low complexity" evidence="1">
    <location>
        <begin position="40"/>
        <end position="51"/>
    </location>
</feature>
<organism evidence="2 3">
    <name type="scientific">Nonomuraea glycinis</name>
    <dbReference type="NCBI Taxonomy" id="2047744"/>
    <lineage>
        <taxon>Bacteria</taxon>
        <taxon>Bacillati</taxon>
        <taxon>Actinomycetota</taxon>
        <taxon>Actinomycetes</taxon>
        <taxon>Streptosporangiales</taxon>
        <taxon>Streptosporangiaceae</taxon>
        <taxon>Nonomuraea</taxon>
    </lineage>
</organism>
<reference evidence="2" key="2">
    <citation type="submission" date="2020-09" db="EMBL/GenBank/DDBJ databases">
        <authorList>
            <person name="Sun Q."/>
            <person name="Zhou Y."/>
        </authorList>
    </citation>
    <scope>NUCLEOTIDE SEQUENCE</scope>
    <source>
        <strain evidence="2">CGMCC 4.7430</strain>
    </source>
</reference>